<dbReference type="Pfam" id="PF00638">
    <property type="entry name" value="Ran_BP1"/>
    <property type="match status" value="1"/>
</dbReference>
<feature type="compositionally biased region" description="Low complexity" evidence="1">
    <location>
        <begin position="600"/>
        <end position="612"/>
    </location>
</feature>
<feature type="compositionally biased region" description="Low complexity" evidence="1">
    <location>
        <begin position="1102"/>
        <end position="1132"/>
    </location>
</feature>
<feature type="compositionally biased region" description="Polar residues" evidence="1">
    <location>
        <begin position="745"/>
        <end position="754"/>
    </location>
</feature>
<reference evidence="3 4" key="1">
    <citation type="journal article" date="2016" name="Fungal Biol.">
        <title>The genome of Xylona heveae provides a window into fungal endophytism.</title>
        <authorList>
            <person name="Gazis R."/>
            <person name="Kuo A."/>
            <person name="Riley R."/>
            <person name="LaButti K."/>
            <person name="Lipzen A."/>
            <person name="Lin J."/>
            <person name="Amirebrahimi M."/>
            <person name="Hesse C.N."/>
            <person name="Spatafora J.W."/>
            <person name="Henrissat B."/>
            <person name="Hainaut M."/>
            <person name="Grigoriev I.V."/>
            <person name="Hibbett D.S."/>
        </authorList>
    </citation>
    <scope>NUCLEOTIDE SEQUENCE [LARGE SCALE GENOMIC DNA]</scope>
    <source>
        <strain evidence="3 4">TC161</strain>
    </source>
</reference>
<dbReference type="OMA" id="AFGNMFS"/>
<evidence type="ECO:0000313" key="4">
    <source>
        <dbReference type="Proteomes" id="UP000076632"/>
    </source>
</evidence>
<feature type="compositionally biased region" description="Polar residues" evidence="1">
    <location>
        <begin position="1"/>
        <end position="11"/>
    </location>
</feature>
<feature type="compositionally biased region" description="Acidic residues" evidence="1">
    <location>
        <begin position="1217"/>
        <end position="1226"/>
    </location>
</feature>
<feature type="compositionally biased region" description="Polar residues" evidence="1">
    <location>
        <begin position="251"/>
        <end position="276"/>
    </location>
</feature>
<accession>A0A161TPY5</accession>
<feature type="compositionally biased region" description="Polar residues" evidence="1">
    <location>
        <begin position="217"/>
        <end position="242"/>
    </location>
</feature>
<feature type="compositionally biased region" description="Low complexity" evidence="1">
    <location>
        <begin position="529"/>
        <end position="546"/>
    </location>
</feature>
<feature type="compositionally biased region" description="Basic and acidic residues" evidence="1">
    <location>
        <begin position="1015"/>
        <end position="1030"/>
    </location>
</feature>
<sequence>MSKRVQNSQGSREGFFNGDGSDGSSTMDSPRKATAAQLARRQIKPAKSSRRTGNASFSSQNAPGSPVGQSNGNVFGSSLSFPPSSSGDSGQSNSQPSSFSGFGSTGGGGFNFAAPSAGFSFSAGPSSNPFANLNGASNQTAHTKPDNQSSGFNFFSQSPSAPQSSNEAPKTNLFGNIKPADQASGQNIFSQSLSAPQSSPKAQENNLFGNIKPADQASGSSLFDKSLSAPQSSPKVQETTLFGNIKPADQASGQNLFSQSLSAPQSSPKAQETNLFGNIKPADQASGSSLFDKSFSAPQSSNEAKNTSVFANIKPADQASGPNNIFSNPFSSPQSSNKAQEKDLPADSKPANQVSGLTHSSQSLSAPKSSNEAKNTSVFANIKPADQASGSNNIFSKSFSSPQSSNKAQENDLSADSKPANQASGSDNSSISSSAPQSSTIEAQKNNLSADHKPANQAPGSTNIFSKSLNAPQSRNEAQSASIFANLKPANQAPGSTNLFSNPFSAPPSSNTEAQTKNLFVQAKPDTQSSGSSNIFSKSFSAPSSSDNEAQTKSLFAQAKPDTQSSGSSNIFSKSFSAPQSSNEAQKSNLFAQAKPDTQSSGSSNIFSKSFSAPQSSNEAQKSNLFAQAKPDTQSSGSSNIFSKSFSAPQSSNEAQKSNLFAQAKPDTQSSGSSNIFSKSFSAPQSSNEAQKSNLFAQHKPDNQASGTNRFSQLVNASQNGKAEQATSKPDTQASNVPQKKDVPTNANHTNFSQLQQNGGMIPAQIGALNTTFKDAVAAASIHSDLSLLVQSYLERRQAILDQDATGEFGTTHVTSAPPVGGPLGSSNKRKADDNIYEDKPNDAEATHKKAKPNEPLNGVHATQTTVFNSHAGTSNKGKANEEISKAPESHVNGSMEMKPDRPMTSPGNQQAGGNVSTQASLKSAAPTSAGPPKFSMPKFAGGNANFAAFGKSAEASMEKEKAKRKAEDFDSDEESEEQWERRDLEAQRAKKARLAEQSQGRTAKFVPGKGFVWEGERKDTSPDEQRDAKMTNQDAEAQRLTAAEPAARPAPNVFSNPITAAAATAEIPASNTVRPARGGEGSKDSSSVTGPFQSEPESELGAGVSTASSDDDSGTAAPLSLAGGATSLLAPRGAAGSKDSSDGAGPSGTRSELGTGISTVLGDDGSDTASLRSPGGGAVSILDSPRSEVGSDIRETNLFASPSAALPKLEGRQVEELPDDADTVEDAGKATEKPGLTAFTPGSALPPAASQSPGGSSIFGSPFSTAQPGTLFGSPKSDQTWKPDSPIKFSPGTTSVAAPTSSLFGSGSNVGFAFGGPPKAPDSLSPSTEISRATTPGATTDTGAESAADSAADAGEASASEAPQANFSARGPGEENEDVLFQVRAKAMMMVTNDGKKEWENKGVGPCRILKHEHTGKSRIVMRQDPSGTLVINAAVLKGIKYEYKAPKSVTFQTAAADGKLSFWLVRVGKDSDAMDLAKTLESAK</sequence>
<dbReference type="SMART" id="SM00160">
    <property type="entry name" value="RanBD"/>
    <property type="match status" value="1"/>
</dbReference>
<gene>
    <name evidence="3" type="ORF">L228DRAFT_94720</name>
</gene>
<evidence type="ECO:0000259" key="2">
    <source>
        <dbReference type="PROSITE" id="PS50196"/>
    </source>
</evidence>
<feature type="compositionally biased region" description="Basic and acidic residues" evidence="1">
    <location>
        <begin position="957"/>
        <end position="969"/>
    </location>
</feature>
<feature type="compositionally biased region" description="Low complexity" evidence="1">
    <location>
        <begin position="500"/>
        <end position="511"/>
    </location>
</feature>
<dbReference type="PANTHER" id="PTHR38697:SF1">
    <property type="entry name" value="NUCLEAR PORE COMPLEX PROTEIN SIMILAR TO S. CEREVISIAE NUP2 (EUROFUNG)"/>
    <property type="match status" value="1"/>
</dbReference>
<feature type="compositionally biased region" description="Low complexity" evidence="1">
    <location>
        <begin position="147"/>
        <end position="169"/>
    </location>
</feature>
<feature type="compositionally biased region" description="Polar residues" evidence="1">
    <location>
        <begin position="285"/>
        <end position="310"/>
    </location>
</feature>
<keyword evidence="4" id="KW-1185">Reference proteome</keyword>
<evidence type="ECO:0000313" key="3">
    <source>
        <dbReference type="EMBL" id="KZF24336.1"/>
    </source>
</evidence>
<feature type="compositionally biased region" description="Polar residues" evidence="1">
    <location>
        <begin position="350"/>
        <end position="379"/>
    </location>
</feature>
<feature type="compositionally biased region" description="Polar residues" evidence="1">
    <location>
        <begin position="648"/>
        <end position="669"/>
    </location>
</feature>
<dbReference type="InterPro" id="IPR011993">
    <property type="entry name" value="PH-like_dom_sf"/>
</dbReference>
<dbReference type="Proteomes" id="UP000076632">
    <property type="component" value="Unassembled WGS sequence"/>
</dbReference>
<dbReference type="InParanoid" id="A0A161TPY5"/>
<dbReference type="RefSeq" id="XP_018189891.1">
    <property type="nucleotide sequence ID" value="XM_018336997.1"/>
</dbReference>
<evidence type="ECO:0000256" key="1">
    <source>
        <dbReference type="SAM" id="MobiDB-lite"/>
    </source>
</evidence>
<feature type="compositionally biased region" description="Basic and acidic residues" evidence="1">
    <location>
        <begin position="830"/>
        <end position="848"/>
    </location>
</feature>
<protein>
    <recommendedName>
        <fullName evidence="2">RanBD1 domain-containing protein</fullName>
    </recommendedName>
</protein>
<feature type="compositionally biased region" description="Low complexity" evidence="1">
    <location>
        <begin position="1334"/>
        <end position="1363"/>
    </location>
</feature>
<feature type="compositionally biased region" description="Polar residues" evidence="1">
    <location>
        <begin position="406"/>
        <end position="423"/>
    </location>
</feature>
<dbReference type="OrthoDB" id="185618at2759"/>
<feature type="compositionally biased region" description="Polar residues" evidence="1">
    <location>
        <begin position="613"/>
        <end position="634"/>
    </location>
</feature>
<feature type="compositionally biased region" description="Polar residues" evidence="1">
    <location>
        <begin position="906"/>
        <end position="922"/>
    </location>
</feature>
<feature type="compositionally biased region" description="Polar residues" evidence="1">
    <location>
        <begin position="578"/>
        <end position="599"/>
    </location>
</feature>
<feature type="region of interest" description="Disordered" evidence="1">
    <location>
        <begin position="810"/>
        <end position="937"/>
    </location>
</feature>
<feature type="compositionally biased region" description="Polar residues" evidence="1">
    <location>
        <begin position="861"/>
        <end position="878"/>
    </location>
</feature>
<feature type="compositionally biased region" description="Polar residues" evidence="1">
    <location>
        <begin position="458"/>
        <end position="483"/>
    </location>
</feature>
<organism evidence="3 4">
    <name type="scientific">Xylona heveae (strain CBS 132557 / TC161)</name>
    <dbReference type="NCBI Taxonomy" id="1328760"/>
    <lineage>
        <taxon>Eukaryota</taxon>
        <taxon>Fungi</taxon>
        <taxon>Dikarya</taxon>
        <taxon>Ascomycota</taxon>
        <taxon>Pezizomycotina</taxon>
        <taxon>Xylonomycetes</taxon>
        <taxon>Xylonales</taxon>
        <taxon>Xylonaceae</taxon>
        <taxon>Xylona</taxon>
    </lineage>
</organism>
<dbReference type="EMBL" id="KV407456">
    <property type="protein sequence ID" value="KZF24336.1"/>
    <property type="molecule type" value="Genomic_DNA"/>
</dbReference>
<proteinExistence type="predicted"/>
<feature type="compositionally biased region" description="Low complexity" evidence="1">
    <location>
        <begin position="635"/>
        <end position="647"/>
    </location>
</feature>
<feature type="region of interest" description="Disordered" evidence="1">
    <location>
        <begin position="957"/>
        <end position="1303"/>
    </location>
</feature>
<feature type="compositionally biased region" description="Low complexity" evidence="1">
    <location>
        <begin position="670"/>
        <end position="682"/>
    </location>
</feature>
<dbReference type="STRING" id="1328760.A0A161TPY5"/>
<feature type="region of interest" description="Disordered" evidence="1">
    <location>
        <begin position="717"/>
        <end position="754"/>
    </location>
</feature>
<feature type="domain" description="RanBD1" evidence="2">
    <location>
        <begin position="1374"/>
        <end position="1486"/>
    </location>
</feature>
<feature type="compositionally biased region" description="Polar residues" evidence="1">
    <location>
        <begin position="51"/>
        <end position="74"/>
    </location>
</feature>
<feature type="compositionally biased region" description="Polar residues" evidence="1">
    <location>
        <begin position="717"/>
        <end position="738"/>
    </location>
</feature>
<feature type="compositionally biased region" description="Basic and acidic residues" evidence="1">
    <location>
        <begin position="879"/>
        <end position="889"/>
    </location>
</feature>
<dbReference type="CDD" id="cd13170">
    <property type="entry name" value="RanBD_NUP50"/>
    <property type="match status" value="1"/>
</dbReference>
<feature type="region of interest" description="Disordered" evidence="1">
    <location>
        <begin position="1"/>
        <end position="690"/>
    </location>
</feature>
<feature type="compositionally biased region" description="Low complexity" evidence="1">
    <location>
        <begin position="565"/>
        <end position="577"/>
    </location>
</feature>
<dbReference type="PANTHER" id="PTHR38697">
    <property type="entry name" value="NUCLEAR PORE COMPLEX PROTEIN SIMILAR TO S. CEREVISIAE NUP2 (EUROFUNG)"/>
    <property type="match status" value="1"/>
</dbReference>
<dbReference type="InterPro" id="IPR053074">
    <property type="entry name" value="NPC_Nucleoporin"/>
</dbReference>
<feature type="compositionally biased region" description="Low complexity" evidence="1">
    <location>
        <begin position="424"/>
        <end position="439"/>
    </location>
</feature>
<feature type="compositionally biased region" description="Low complexity" evidence="1">
    <location>
        <begin position="111"/>
        <end position="131"/>
    </location>
</feature>
<feature type="compositionally biased region" description="Low complexity" evidence="1">
    <location>
        <begin position="18"/>
        <end position="28"/>
    </location>
</feature>
<feature type="compositionally biased region" description="Polar residues" evidence="1">
    <location>
        <begin position="440"/>
        <end position="449"/>
    </location>
</feature>
<feature type="region of interest" description="Disordered" evidence="1">
    <location>
        <begin position="1315"/>
        <end position="1376"/>
    </location>
</feature>
<feature type="compositionally biased region" description="Low complexity" evidence="1">
    <location>
        <begin position="1242"/>
        <end position="1265"/>
    </location>
</feature>
<feature type="compositionally biased region" description="Basic and acidic residues" evidence="1">
    <location>
        <begin position="979"/>
        <end position="989"/>
    </location>
</feature>
<feature type="compositionally biased region" description="Low complexity" evidence="1">
    <location>
        <begin position="320"/>
        <end position="337"/>
    </location>
</feature>
<feature type="compositionally biased region" description="Polar residues" evidence="1">
    <location>
        <begin position="1149"/>
        <end position="1159"/>
    </location>
</feature>
<dbReference type="GeneID" id="28902134"/>
<feature type="compositionally biased region" description="Polar residues" evidence="1">
    <location>
        <begin position="1292"/>
        <end position="1303"/>
    </location>
</feature>
<dbReference type="PROSITE" id="PS50196">
    <property type="entry name" value="RANBD1"/>
    <property type="match status" value="1"/>
</dbReference>
<dbReference type="SUPFAM" id="SSF50729">
    <property type="entry name" value="PH domain-like"/>
    <property type="match status" value="1"/>
</dbReference>
<dbReference type="InterPro" id="IPR000156">
    <property type="entry name" value="Ran_bind_dom"/>
</dbReference>
<feature type="compositionally biased region" description="Polar residues" evidence="1">
    <location>
        <begin position="183"/>
        <end position="208"/>
    </location>
</feature>
<feature type="compositionally biased region" description="Low complexity" evidence="1">
    <location>
        <begin position="1056"/>
        <end position="1072"/>
    </location>
</feature>
<feature type="compositionally biased region" description="Basic residues" evidence="1">
    <location>
        <begin position="41"/>
        <end position="50"/>
    </location>
</feature>
<dbReference type="Gene3D" id="2.30.29.30">
    <property type="entry name" value="Pleckstrin-homology domain (PH domain)/Phosphotyrosine-binding domain (PTB)"/>
    <property type="match status" value="1"/>
</dbReference>
<feature type="compositionally biased region" description="Low complexity" evidence="1">
    <location>
        <begin position="75"/>
        <end position="102"/>
    </location>
</feature>
<feature type="compositionally biased region" description="Basic and acidic residues" evidence="1">
    <location>
        <begin position="1186"/>
        <end position="1196"/>
    </location>
</feature>
<feature type="compositionally biased region" description="Low complexity" evidence="1">
    <location>
        <begin position="396"/>
        <end position="405"/>
    </location>
</feature>
<name>A0A161TPY5_XYLHT</name>